<dbReference type="CDD" id="cd19095">
    <property type="entry name" value="AKR_PA4992-like"/>
    <property type="match status" value="1"/>
</dbReference>
<gene>
    <name evidence="2" type="ORF">IRI77_24795</name>
</gene>
<dbReference type="AlphaFoldDB" id="A0A7S7NLU7"/>
<dbReference type="KEGG" id="pfer:IRI77_24795"/>
<dbReference type="Pfam" id="PF00248">
    <property type="entry name" value="Aldo_ket_red"/>
    <property type="match status" value="1"/>
</dbReference>
<keyword evidence="3" id="KW-1185">Reference proteome</keyword>
<evidence type="ECO:0000313" key="2">
    <source>
        <dbReference type="EMBL" id="QOY86013.1"/>
    </source>
</evidence>
<protein>
    <submittedName>
        <fullName evidence="2">Aldo/keto reductase</fullName>
    </submittedName>
</protein>
<dbReference type="Proteomes" id="UP000593892">
    <property type="component" value="Chromosome"/>
</dbReference>
<name>A0A7S7NLU7_PALFE</name>
<feature type="domain" description="NADP-dependent oxidoreductase" evidence="1">
    <location>
        <begin position="11"/>
        <end position="217"/>
    </location>
</feature>
<dbReference type="PANTHER" id="PTHR43312">
    <property type="entry name" value="D-THREO-ALDOSE 1-DEHYDROGENASE"/>
    <property type="match status" value="1"/>
</dbReference>
<dbReference type="InterPro" id="IPR036812">
    <property type="entry name" value="NAD(P)_OxRdtase_dom_sf"/>
</dbReference>
<evidence type="ECO:0000313" key="3">
    <source>
        <dbReference type="Proteomes" id="UP000593892"/>
    </source>
</evidence>
<dbReference type="PANTHER" id="PTHR43312:SF1">
    <property type="entry name" value="NADP-DEPENDENT OXIDOREDUCTASE DOMAIN-CONTAINING PROTEIN"/>
    <property type="match status" value="1"/>
</dbReference>
<dbReference type="SUPFAM" id="SSF51430">
    <property type="entry name" value="NAD(P)-linked oxidoreductase"/>
    <property type="match status" value="1"/>
</dbReference>
<dbReference type="InterPro" id="IPR053135">
    <property type="entry name" value="AKR2_Oxidoreductase"/>
</dbReference>
<dbReference type="RefSeq" id="WP_194447682.1">
    <property type="nucleotide sequence ID" value="NZ_CP063849.1"/>
</dbReference>
<accession>A0A7S7NLU7</accession>
<evidence type="ECO:0000259" key="1">
    <source>
        <dbReference type="Pfam" id="PF00248"/>
    </source>
</evidence>
<reference evidence="2 3" key="1">
    <citation type="submission" date="2020-10" db="EMBL/GenBank/DDBJ databases">
        <title>Complete genome sequence of Paludibaculum fermentans P105T, a facultatively anaerobic acidobacterium capable of dissimilatory Fe(III) reduction.</title>
        <authorList>
            <person name="Dedysh S.N."/>
            <person name="Beletsky A.V."/>
            <person name="Kulichevskaya I.S."/>
            <person name="Mardanov A.V."/>
            <person name="Ravin N.V."/>
        </authorList>
    </citation>
    <scope>NUCLEOTIDE SEQUENCE [LARGE SCALE GENOMIC DNA]</scope>
    <source>
        <strain evidence="2 3">P105</strain>
    </source>
</reference>
<sequence>MSVPWTGLQFGLGLLEIGRAWGFKPSPVPDDEQAEEFLNGAYEAGVRIFDTAPSYAWSEPRFGAFLMQLTAEQRDSLVVATKFGESWDFETNQTVLDHSYDALMASLEESFRRLGRIDILQVHRSTPEVLRAPGTIKALEAAKAAGVKVVGASVKDLESVEIACTNELFQILQIPYNRRNQAMRPAIARARETGRLLFTNRPFAEGELLQAEDRNQAIRECFAAIQATPFDGAILAGTRSVEHLKQNLVGFQG</sequence>
<dbReference type="Gene3D" id="3.20.20.100">
    <property type="entry name" value="NADP-dependent oxidoreductase domain"/>
    <property type="match status" value="1"/>
</dbReference>
<dbReference type="EMBL" id="CP063849">
    <property type="protein sequence ID" value="QOY86013.1"/>
    <property type="molecule type" value="Genomic_DNA"/>
</dbReference>
<dbReference type="InterPro" id="IPR023210">
    <property type="entry name" value="NADP_OxRdtase_dom"/>
</dbReference>
<proteinExistence type="predicted"/>
<organism evidence="2 3">
    <name type="scientific">Paludibaculum fermentans</name>
    <dbReference type="NCBI Taxonomy" id="1473598"/>
    <lineage>
        <taxon>Bacteria</taxon>
        <taxon>Pseudomonadati</taxon>
        <taxon>Acidobacteriota</taxon>
        <taxon>Terriglobia</taxon>
        <taxon>Bryobacterales</taxon>
        <taxon>Bryobacteraceae</taxon>
        <taxon>Paludibaculum</taxon>
    </lineage>
</organism>